<evidence type="ECO:0000256" key="1">
    <source>
        <dbReference type="ARBA" id="ARBA00004613"/>
    </source>
</evidence>
<accession>A0A4Y2RSJ8</accession>
<evidence type="ECO:0000313" key="6">
    <source>
        <dbReference type="Proteomes" id="UP000499080"/>
    </source>
</evidence>
<name>A0A4Y2RSJ8_ARAVE</name>
<sequence length="125" mass="14290">MRHIVLCVETFLLLLACATSRTTDEADPLSESLDRLDAAESRMSLFGEEYRSDDCIPLHHDCTANRHGCCRSDTFKYKCRCFYKAGNDSAPTNEEVCSCQEKWYLRVTEQVLDKVSKFFQKAAFG</sequence>
<keyword evidence="2" id="KW-0964">Secreted</keyword>
<dbReference type="InterPro" id="IPR011142">
    <property type="entry name" value="Spider_toxin_CSTX_Knottin_CS"/>
</dbReference>
<dbReference type="GO" id="GO:0090729">
    <property type="term" value="F:toxin activity"/>
    <property type="evidence" value="ECO:0007669"/>
    <property type="project" value="InterPro"/>
</dbReference>
<keyword evidence="6" id="KW-1185">Reference proteome</keyword>
<reference evidence="5 6" key="1">
    <citation type="journal article" date="2019" name="Sci. Rep.">
        <title>Orb-weaving spider Araneus ventricosus genome elucidates the spidroin gene catalogue.</title>
        <authorList>
            <person name="Kono N."/>
            <person name="Nakamura H."/>
            <person name="Ohtoshi R."/>
            <person name="Moran D.A.P."/>
            <person name="Shinohara A."/>
            <person name="Yoshida Y."/>
            <person name="Fujiwara M."/>
            <person name="Mori M."/>
            <person name="Tomita M."/>
            <person name="Arakawa K."/>
        </authorList>
    </citation>
    <scope>NUCLEOTIDE SEQUENCE [LARGE SCALE GENOMIC DNA]</scope>
</reference>
<dbReference type="InterPro" id="IPR019553">
    <property type="entry name" value="Spider_toxin_CSTX_knottin"/>
</dbReference>
<feature type="chain" id="PRO_5021296866" evidence="4">
    <location>
        <begin position="21"/>
        <end position="125"/>
    </location>
</feature>
<evidence type="ECO:0000313" key="5">
    <source>
        <dbReference type="EMBL" id="GBN78653.1"/>
    </source>
</evidence>
<keyword evidence="4" id="KW-0732">Signal</keyword>
<dbReference type="PROSITE" id="PS60029">
    <property type="entry name" value="SPIDER_CSTX"/>
    <property type="match status" value="1"/>
</dbReference>
<comment type="caution">
    <text evidence="5">The sequence shown here is derived from an EMBL/GenBank/DDBJ whole genome shotgun (WGS) entry which is preliminary data.</text>
</comment>
<gene>
    <name evidence="5" type="primary">TX124</name>
    <name evidence="5" type="ORF">AVEN_107351_2</name>
</gene>
<evidence type="ECO:0000256" key="4">
    <source>
        <dbReference type="SAM" id="SignalP"/>
    </source>
</evidence>
<evidence type="ECO:0000256" key="2">
    <source>
        <dbReference type="ARBA" id="ARBA00022525"/>
    </source>
</evidence>
<feature type="signal peptide" evidence="4">
    <location>
        <begin position="1"/>
        <end position="20"/>
    </location>
</feature>
<keyword evidence="3" id="KW-1015">Disulfide bond</keyword>
<organism evidence="5 6">
    <name type="scientific">Araneus ventricosus</name>
    <name type="common">Orbweaver spider</name>
    <name type="synonym">Epeira ventricosa</name>
    <dbReference type="NCBI Taxonomy" id="182803"/>
    <lineage>
        <taxon>Eukaryota</taxon>
        <taxon>Metazoa</taxon>
        <taxon>Ecdysozoa</taxon>
        <taxon>Arthropoda</taxon>
        <taxon>Chelicerata</taxon>
        <taxon>Arachnida</taxon>
        <taxon>Araneae</taxon>
        <taxon>Araneomorphae</taxon>
        <taxon>Entelegynae</taxon>
        <taxon>Araneoidea</taxon>
        <taxon>Araneidae</taxon>
        <taxon>Araneus</taxon>
    </lineage>
</organism>
<protein>
    <submittedName>
        <fullName evidence="5">Uncharacterized protein</fullName>
    </submittedName>
</protein>
<dbReference type="Proteomes" id="UP000499080">
    <property type="component" value="Unassembled WGS sequence"/>
</dbReference>
<dbReference type="GO" id="GO:0005576">
    <property type="term" value="C:extracellular region"/>
    <property type="evidence" value="ECO:0007669"/>
    <property type="project" value="UniProtKB-SubCell"/>
</dbReference>
<evidence type="ECO:0000256" key="3">
    <source>
        <dbReference type="ARBA" id="ARBA00023157"/>
    </source>
</evidence>
<dbReference type="Pfam" id="PF10530">
    <property type="entry name" value="Toxin_35"/>
    <property type="match status" value="1"/>
</dbReference>
<dbReference type="EMBL" id="BGPR01018257">
    <property type="protein sequence ID" value="GBN78653.1"/>
    <property type="molecule type" value="Genomic_DNA"/>
</dbReference>
<dbReference type="AlphaFoldDB" id="A0A4Y2RSJ8"/>
<proteinExistence type="predicted"/>
<comment type="subcellular location">
    <subcellularLocation>
        <location evidence="1">Secreted</location>
    </subcellularLocation>
</comment>
<dbReference type="OrthoDB" id="6432390at2759"/>